<comment type="subcellular location">
    <subcellularLocation>
        <location evidence="1">Cytoplasm</location>
    </subcellularLocation>
</comment>
<organism evidence="4 5">
    <name type="scientific">Meyerozyma guilliermondii (strain ATCC 6260 / CBS 566 / DSM 6381 / JCM 1539 / NBRC 10279 / NRRL Y-324)</name>
    <name type="common">Yeast</name>
    <name type="synonym">Candida guilliermondii</name>
    <dbReference type="NCBI Taxonomy" id="294746"/>
    <lineage>
        <taxon>Eukaryota</taxon>
        <taxon>Fungi</taxon>
        <taxon>Dikarya</taxon>
        <taxon>Ascomycota</taxon>
        <taxon>Saccharomycotina</taxon>
        <taxon>Pichiomycetes</taxon>
        <taxon>Debaryomycetaceae</taxon>
        <taxon>Meyerozyma</taxon>
    </lineage>
</organism>
<dbReference type="Proteomes" id="UP000001997">
    <property type="component" value="Unassembled WGS sequence"/>
</dbReference>
<dbReference type="GO" id="GO:0016020">
    <property type="term" value="C:membrane"/>
    <property type="evidence" value="ECO:0007669"/>
    <property type="project" value="TreeGrafter"/>
</dbReference>
<evidence type="ECO:0008006" key="6">
    <source>
        <dbReference type="Google" id="ProtNLM"/>
    </source>
</evidence>
<evidence type="ECO:0000313" key="5">
    <source>
        <dbReference type="Proteomes" id="UP000001997"/>
    </source>
</evidence>
<dbReference type="AlphaFoldDB" id="A5DBW9"/>
<dbReference type="Gene3D" id="2.70.50.30">
    <property type="entry name" value="Coagulation Factor XIII, subunit A, domain 1"/>
    <property type="match status" value="1"/>
</dbReference>
<gene>
    <name evidence="4" type="ORF">PGUG_00774</name>
</gene>
<sequence length="159" mass="18373">MTKTREELIAEFQNDDLELCAMTIAIDGHDQPLRYSQDMDEMPQRLHFVLPEKSTYTLTIRYRAKRPIRSLGYHQVVKKHGIPFDTRKLPIGDNIVPNTDDNPYHEVTFPPHTLPSGSLVRGKYPATSTFLENGKAIFSCEWIIEIVKRDRQPESKGFD</sequence>
<dbReference type="Pfam" id="PF02115">
    <property type="entry name" value="Rho_GDI"/>
    <property type="match status" value="1"/>
</dbReference>
<dbReference type="SUPFAM" id="SSF81296">
    <property type="entry name" value="E set domains"/>
    <property type="match status" value="1"/>
</dbReference>
<dbReference type="GeneID" id="5129070"/>
<dbReference type="GO" id="GO:0005094">
    <property type="term" value="F:Rho GDP-dissociation inhibitor activity"/>
    <property type="evidence" value="ECO:0007669"/>
    <property type="project" value="InterPro"/>
</dbReference>
<evidence type="ECO:0000256" key="1">
    <source>
        <dbReference type="ARBA" id="ARBA00004496"/>
    </source>
</evidence>
<dbReference type="VEuPathDB" id="FungiDB:PGUG_00774"/>
<protein>
    <recommendedName>
        <fullName evidence="6">Rho GDP-dissociation inhibitor</fullName>
    </recommendedName>
</protein>
<dbReference type="GO" id="GO:0005829">
    <property type="term" value="C:cytosol"/>
    <property type="evidence" value="ECO:0007669"/>
    <property type="project" value="TreeGrafter"/>
</dbReference>
<evidence type="ECO:0000313" key="4">
    <source>
        <dbReference type="EMBL" id="EDK36676.2"/>
    </source>
</evidence>
<dbReference type="RefSeq" id="XP_001487397.2">
    <property type="nucleotide sequence ID" value="XM_001487347.1"/>
</dbReference>
<dbReference type="OrthoDB" id="4005750at2759"/>
<reference evidence="4 5" key="1">
    <citation type="journal article" date="2009" name="Nature">
        <title>Evolution of pathogenicity and sexual reproduction in eight Candida genomes.</title>
        <authorList>
            <person name="Butler G."/>
            <person name="Rasmussen M.D."/>
            <person name="Lin M.F."/>
            <person name="Santos M.A."/>
            <person name="Sakthikumar S."/>
            <person name="Munro C.A."/>
            <person name="Rheinbay E."/>
            <person name="Grabherr M."/>
            <person name="Forche A."/>
            <person name="Reedy J.L."/>
            <person name="Agrafioti I."/>
            <person name="Arnaud M.B."/>
            <person name="Bates S."/>
            <person name="Brown A.J."/>
            <person name="Brunke S."/>
            <person name="Costanzo M.C."/>
            <person name="Fitzpatrick D.A."/>
            <person name="de Groot P.W."/>
            <person name="Harris D."/>
            <person name="Hoyer L.L."/>
            <person name="Hube B."/>
            <person name="Klis F.M."/>
            <person name="Kodira C."/>
            <person name="Lennard N."/>
            <person name="Logue M.E."/>
            <person name="Martin R."/>
            <person name="Neiman A.M."/>
            <person name="Nikolaou E."/>
            <person name="Quail M.A."/>
            <person name="Quinn J."/>
            <person name="Santos M.C."/>
            <person name="Schmitzberger F.F."/>
            <person name="Sherlock G."/>
            <person name="Shah P."/>
            <person name="Silverstein K.A."/>
            <person name="Skrzypek M.S."/>
            <person name="Soll D."/>
            <person name="Staggs R."/>
            <person name="Stansfield I."/>
            <person name="Stumpf M.P."/>
            <person name="Sudbery P.E."/>
            <person name="Srikantha T."/>
            <person name="Zeng Q."/>
            <person name="Berman J."/>
            <person name="Berriman M."/>
            <person name="Heitman J."/>
            <person name="Gow N.A."/>
            <person name="Lorenz M.C."/>
            <person name="Birren B.W."/>
            <person name="Kellis M."/>
            <person name="Cuomo C.A."/>
        </authorList>
    </citation>
    <scope>NUCLEOTIDE SEQUENCE [LARGE SCALE GENOMIC DNA]</scope>
    <source>
        <strain evidence="5">ATCC 6260 / CBS 566 / DSM 6381 / JCM 1539 / NBRC 10279 / NRRL Y-324</strain>
    </source>
</reference>
<accession>A5DBW9</accession>
<dbReference type="InterPro" id="IPR024792">
    <property type="entry name" value="RhoGDI_dom_sf"/>
</dbReference>
<comment type="similarity">
    <text evidence="2">Belongs to the Rho GDI family.</text>
</comment>
<evidence type="ECO:0000256" key="3">
    <source>
        <dbReference type="ARBA" id="ARBA00022490"/>
    </source>
</evidence>
<dbReference type="PANTHER" id="PTHR10980">
    <property type="entry name" value="RHO GDP-DISSOCIATION INHIBITOR"/>
    <property type="match status" value="1"/>
</dbReference>
<name>A5DBW9_PICGU</name>
<dbReference type="eggNOG" id="KOG3205">
    <property type="taxonomic scope" value="Eukaryota"/>
</dbReference>
<dbReference type="InterPro" id="IPR014756">
    <property type="entry name" value="Ig_E-set"/>
</dbReference>
<dbReference type="InParanoid" id="A5DBW9"/>
<dbReference type="InterPro" id="IPR000406">
    <property type="entry name" value="Rho_GDI"/>
</dbReference>
<keyword evidence="5" id="KW-1185">Reference proteome</keyword>
<dbReference type="PANTHER" id="PTHR10980:SF3">
    <property type="entry name" value="LD16419P"/>
    <property type="match status" value="1"/>
</dbReference>
<dbReference type="EMBL" id="CH408155">
    <property type="protein sequence ID" value="EDK36676.2"/>
    <property type="molecule type" value="Genomic_DNA"/>
</dbReference>
<proteinExistence type="inferred from homology"/>
<dbReference type="KEGG" id="pgu:PGUG_00774"/>
<dbReference type="STRING" id="294746.A5DBW9"/>
<keyword evidence="3" id="KW-0963">Cytoplasm</keyword>
<dbReference type="OMA" id="IWSYKWT"/>
<dbReference type="HOGENOM" id="CLU_138077_0_0_1"/>
<dbReference type="GO" id="GO:0007266">
    <property type="term" value="P:Rho protein signal transduction"/>
    <property type="evidence" value="ECO:0007669"/>
    <property type="project" value="InterPro"/>
</dbReference>
<evidence type="ECO:0000256" key="2">
    <source>
        <dbReference type="ARBA" id="ARBA00009758"/>
    </source>
</evidence>